<dbReference type="Proteomes" id="UP001283361">
    <property type="component" value="Unassembled WGS sequence"/>
</dbReference>
<dbReference type="InterPro" id="IPR034294">
    <property type="entry name" value="Aquaporin_transptr"/>
</dbReference>
<proteinExistence type="inferred from homology"/>
<evidence type="ECO:0000256" key="9">
    <source>
        <dbReference type="SAM" id="Phobius"/>
    </source>
</evidence>
<dbReference type="InterPro" id="IPR023271">
    <property type="entry name" value="Aquaporin-like"/>
</dbReference>
<dbReference type="PROSITE" id="PS00221">
    <property type="entry name" value="MIP"/>
    <property type="match status" value="1"/>
</dbReference>
<reference evidence="10" key="1">
    <citation type="journal article" date="2023" name="G3 (Bethesda)">
        <title>A reference genome for the long-term kleptoplast-retaining sea slug Elysia crispata morphotype clarki.</title>
        <authorList>
            <person name="Eastman K.E."/>
            <person name="Pendleton A.L."/>
            <person name="Shaikh M.A."/>
            <person name="Suttiyut T."/>
            <person name="Ogas R."/>
            <person name="Tomko P."/>
            <person name="Gavelis G."/>
            <person name="Widhalm J.R."/>
            <person name="Wisecaver J.H."/>
        </authorList>
    </citation>
    <scope>NUCLEOTIDE SEQUENCE</scope>
    <source>
        <strain evidence="10">ECLA1</strain>
    </source>
</reference>
<dbReference type="FunFam" id="1.20.1080.10:FF:000019">
    <property type="entry name" value="AQuaPorin or aquaglyceroporin related"/>
    <property type="match status" value="1"/>
</dbReference>
<dbReference type="PANTHER" id="PTHR19139:SF284">
    <property type="entry name" value="AQUAPORIN"/>
    <property type="match status" value="1"/>
</dbReference>
<dbReference type="Pfam" id="PF00230">
    <property type="entry name" value="MIP"/>
    <property type="match status" value="1"/>
</dbReference>
<feature type="transmembrane region" description="Helical" evidence="9">
    <location>
        <begin position="257"/>
        <end position="276"/>
    </location>
</feature>
<feature type="transmembrane region" description="Helical" evidence="9">
    <location>
        <begin position="165"/>
        <end position="183"/>
    </location>
</feature>
<evidence type="ECO:0000256" key="3">
    <source>
        <dbReference type="ARBA" id="ARBA00022448"/>
    </source>
</evidence>
<protein>
    <submittedName>
        <fullName evidence="10">Uncharacterized protein</fullName>
    </submittedName>
</protein>
<feature type="transmembrane region" description="Helical" evidence="9">
    <location>
        <begin position="195"/>
        <end position="215"/>
    </location>
</feature>
<keyword evidence="4 7" id="KW-0812">Transmembrane</keyword>
<gene>
    <name evidence="10" type="ORF">RRG08_001671</name>
</gene>
<keyword evidence="5 9" id="KW-1133">Transmembrane helix</keyword>
<keyword evidence="11" id="KW-1185">Reference proteome</keyword>
<organism evidence="10 11">
    <name type="scientific">Elysia crispata</name>
    <name type="common">lettuce slug</name>
    <dbReference type="NCBI Taxonomy" id="231223"/>
    <lineage>
        <taxon>Eukaryota</taxon>
        <taxon>Metazoa</taxon>
        <taxon>Spiralia</taxon>
        <taxon>Lophotrochozoa</taxon>
        <taxon>Mollusca</taxon>
        <taxon>Gastropoda</taxon>
        <taxon>Heterobranchia</taxon>
        <taxon>Euthyneura</taxon>
        <taxon>Panpulmonata</taxon>
        <taxon>Sacoglossa</taxon>
        <taxon>Placobranchoidea</taxon>
        <taxon>Plakobranchidae</taxon>
        <taxon>Elysia</taxon>
    </lineage>
</organism>
<feature type="transmembrane region" description="Helical" evidence="9">
    <location>
        <begin position="332"/>
        <end position="353"/>
    </location>
</feature>
<dbReference type="InterPro" id="IPR000425">
    <property type="entry name" value="MIP"/>
</dbReference>
<dbReference type="AlphaFoldDB" id="A0AAE1ALE0"/>
<dbReference type="SUPFAM" id="SSF81338">
    <property type="entry name" value="Aquaporin-like"/>
    <property type="match status" value="1"/>
</dbReference>
<evidence type="ECO:0000256" key="6">
    <source>
        <dbReference type="ARBA" id="ARBA00023136"/>
    </source>
</evidence>
<dbReference type="PRINTS" id="PR00783">
    <property type="entry name" value="MINTRINSICP"/>
</dbReference>
<feature type="region of interest" description="Disordered" evidence="8">
    <location>
        <begin position="88"/>
        <end position="121"/>
    </location>
</feature>
<evidence type="ECO:0000256" key="7">
    <source>
        <dbReference type="RuleBase" id="RU000477"/>
    </source>
</evidence>
<evidence type="ECO:0000313" key="11">
    <source>
        <dbReference type="Proteomes" id="UP001283361"/>
    </source>
</evidence>
<evidence type="ECO:0000256" key="4">
    <source>
        <dbReference type="ARBA" id="ARBA00022692"/>
    </source>
</evidence>
<dbReference type="GO" id="GO:0005886">
    <property type="term" value="C:plasma membrane"/>
    <property type="evidence" value="ECO:0007669"/>
    <property type="project" value="TreeGrafter"/>
</dbReference>
<feature type="transmembrane region" description="Helical" evidence="9">
    <location>
        <begin position="141"/>
        <end position="159"/>
    </location>
</feature>
<dbReference type="InterPro" id="IPR022357">
    <property type="entry name" value="MIP_CS"/>
</dbReference>
<evidence type="ECO:0000256" key="2">
    <source>
        <dbReference type="ARBA" id="ARBA00006175"/>
    </source>
</evidence>
<evidence type="ECO:0000256" key="1">
    <source>
        <dbReference type="ARBA" id="ARBA00004141"/>
    </source>
</evidence>
<evidence type="ECO:0000256" key="5">
    <source>
        <dbReference type="ARBA" id="ARBA00022989"/>
    </source>
</evidence>
<evidence type="ECO:0000256" key="8">
    <source>
        <dbReference type="SAM" id="MobiDB-lite"/>
    </source>
</evidence>
<feature type="region of interest" description="Disordered" evidence="8">
    <location>
        <begin position="1"/>
        <end position="21"/>
    </location>
</feature>
<accession>A0AAE1ALE0</accession>
<feature type="compositionally biased region" description="Basic and acidic residues" evidence="8">
    <location>
        <begin position="96"/>
        <end position="110"/>
    </location>
</feature>
<keyword evidence="3 7" id="KW-0813">Transport</keyword>
<name>A0AAE1ALE0_9GAST</name>
<comment type="caution">
    <text evidence="10">The sequence shown here is derived from an EMBL/GenBank/DDBJ whole genome shotgun (WGS) entry which is preliminary data.</text>
</comment>
<sequence length="362" mass="38029">MTCLPEKKEPLAKSSGKPQTVSVPLPQQLCGRKIGLAANHHSIFISSSFQAFFKQLACFKEPQPFVIDLLTKCRNLSQTCCRTSRPCCEQPQPVKHQSERDREKMSEHEPLLNSRGHGGYEDKSEMRMETGGFFEQTIRPCLGEFFGVTLFVFVGTMSVSGAGGILGIAIAHGLMIALLVAALGNVSGGHLNPAVTLGVLFAGGIGPLNAVLYIVSQLIGSITGAALTRGTLSQAAFVNISGGASALGANSTVGEGLLAEIVLTAILIITVLLTAVDRSTKTSLAPIAIGFAVIVDILAGASISGASLNPARSLGPAVTMTTFNSNVWDNHWLYWVGPGVGAVLAALVHRLILAGPEKRVLF</sequence>
<evidence type="ECO:0000313" key="10">
    <source>
        <dbReference type="EMBL" id="KAK3789281.1"/>
    </source>
</evidence>
<feature type="compositionally biased region" description="Basic and acidic residues" evidence="8">
    <location>
        <begin position="1"/>
        <end position="11"/>
    </location>
</feature>
<dbReference type="CDD" id="cd00333">
    <property type="entry name" value="MIP"/>
    <property type="match status" value="1"/>
</dbReference>
<dbReference type="EMBL" id="JAWDGP010001678">
    <property type="protein sequence ID" value="KAK3789281.1"/>
    <property type="molecule type" value="Genomic_DNA"/>
</dbReference>
<comment type="similarity">
    <text evidence="2 7">Belongs to the MIP/aquaporin (TC 1.A.8) family.</text>
</comment>
<dbReference type="Gene3D" id="1.20.1080.10">
    <property type="entry name" value="Glycerol uptake facilitator protein"/>
    <property type="match status" value="1"/>
</dbReference>
<comment type="subcellular location">
    <subcellularLocation>
        <location evidence="1">Membrane</location>
        <topology evidence="1">Multi-pass membrane protein</topology>
    </subcellularLocation>
</comment>
<dbReference type="GO" id="GO:0015250">
    <property type="term" value="F:water channel activity"/>
    <property type="evidence" value="ECO:0007669"/>
    <property type="project" value="TreeGrafter"/>
</dbReference>
<feature type="transmembrane region" description="Helical" evidence="9">
    <location>
        <begin position="283"/>
        <end position="303"/>
    </location>
</feature>
<keyword evidence="6 9" id="KW-0472">Membrane</keyword>
<dbReference type="PANTHER" id="PTHR19139">
    <property type="entry name" value="AQUAPORIN TRANSPORTER"/>
    <property type="match status" value="1"/>
</dbReference>